<evidence type="ECO:0000313" key="8">
    <source>
        <dbReference type="EMBL" id="MBD1318540.1"/>
    </source>
</evidence>
<dbReference type="Pfam" id="PF17801">
    <property type="entry name" value="Melibiase_C"/>
    <property type="match status" value="1"/>
</dbReference>
<dbReference type="InterPro" id="IPR017853">
    <property type="entry name" value="GH"/>
</dbReference>
<dbReference type="Pfam" id="PF16499">
    <property type="entry name" value="Melibiase_2"/>
    <property type="match status" value="1"/>
</dbReference>
<dbReference type="PANTHER" id="PTHR11452">
    <property type="entry name" value="ALPHA-GALACTOSIDASE/ALPHA-N-ACETYLGALACTOSAMINIDASE"/>
    <property type="match status" value="1"/>
</dbReference>
<sequence>MPIPRARATRCRLLCVVAVGLVVLIAACTPDPPGRIGGDAVAVAGLPPTPPMGWNSWNTFGCNITEQIVRAQADALVSSGLRDAGYRYVVVDDCWAADQRAADGSLQADPARFPSGMAALGTYLHERGLQFGIYSGASEQTCTQFQGTHPGSTGSRGHEKQDARTFADWQVDYLKYDWCSSDSDHDHQVEAFTAMRDGIRDTGRPILYSINPNSGVSGSVPGTRYDWGGVATMTRVTNDIEPKWSTDTGSSGSQGITDIVDAIAPLAARVRPSSYNDPDMLVVGVDGDPGLTVAEQRTQMSMWAMMAAPLMAGNDLTRMSQATIDILRNRSILAIDQDQRVSAGAPVDNDPEIWARAIGEKGIVVSLTNRAGHPRRMSVPLTSLGLVGDKTVSAVDAWSGRRYQASGGRLSADVGVHDTVVLQIA</sequence>
<dbReference type="CDD" id="cd14792">
    <property type="entry name" value="GH27"/>
    <property type="match status" value="1"/>
</dbReference>
<feature type="domain" description="Alpha galactosidase C-terminal" evidence="7">
    <location>
        <begin position="348"/>
        <end position="424"/>
    </location>
</feature>
<evidence type="ECO:0000259" key="7">
    <source>
        <dbReference type="Pfam" id="PF17801"/>
    </source>
</evidence>
<keyword evidence="9" id="KW-1185">Reference proteome</keyword>
<dbReference type="SUPFAM" id="SSF51445">
    <property type="entry name" value="(Trans)glycosidases"/>
    <property type="match status" value="1"/>
</dbReference>
<name>A0ABR7W7G1_9ACTN</name>
<evidence type="ECO:0000313" key="9">
    <source>
        <dbReference type="Proteomes" id="UP000602395"/>
    </source>
</evidence>
<organism evidence="8 9">
    <name type="scientific">Gordonia hankookensis</name>
    <dbReference type="NCBI Taxonomy" id="589403"/>
    <lineage>
        <taxon>Bacteria</taxon>
        <taxon>Bacillati</taxon>
        <taxon>Actinomycetota</taxon>
        <taxon>Actinomycetes</taxon>
        <taxon>Mycobacteriales</taxon>
        <taxon>Gordoniaceae</taxon>
        <taxon>Gordonia</taxon>
    </lineage>
</organism>
<dbReference type="GO" id="GO:0016787">
    <property type="term" value="F:hydrolase activity"/>
    <property type="evidence" value="ECO:0007669"/>
    <property type="project" value="UniProtKB-KW"/>
</dbReference>
<comment type="catalytic activity">
    <reaction evidence="5">
        <text>Hydrolysis of terminal, non-reducing alpha-D-galactose residues in alpha-D-galactosides, including galactose oligosaccharides, galactomannans and galactolipids.</text>
        <dbReference type="EC" id="3.2.1.22"/>
    </reaction>
</comment>
<evidence type="ECO:0000256" key="5">
    <source>
        <dbReference type="RuleBase" id="RU361168"/>
    </source>
</evidence>
<dbReference type="InterPro" id="IPR013780">
    <property type="entry name" value="Glyco_hydro_b"/>
</dbReference>
<comment type="similarity">
    <text evidence="1 5">Belongs to the glycosyl hydrolase 27 family.</text>
</comment>
<feature type="chain" id="PRO_5045125075" description="Alpha-galactosidase" evidence="6">
    <location>
        <begin position="27"/>
        <end position="425"/>
    </location>
</feature>
<dbReference type="EMBL" id="JACWMS010000001">
    <property type="protein sequence ID" value="MBD1318540.1"/>
    <property type="molecule type" value="Genomic_DNA"/>
</dbReference>
<feature type="signal peptide" evidence="6">
    <location>
        <begin position="1"/>
        <end position="26"/>
    </location>
</feature>
<keyword evidence="2 6" id="KW-0732">Signal</keyword>
<accession>A0ABR7W7G1</accession>
<dbReference type="Proteomes" id="UP000602395">
    <property type="component" value="Unassembled WGS sequence"/>
</dbReference>
<dbReference type="PANTHER" id="PTHR11452:SF75">
    <property type="entry name" value="ALPHA-GALACTOSIDASE MEL1"/>
    <property type="match status" value="1"/>
</dbReference>
<dbReference type="InterPro" id="IPR002241">
    <property type="entry name" value="Glyco_hydro_27"/>
</dbReference>
<comment type="caution">
    <text evidence="8">The sequence shown here is derived from an EMBL/GenBank/DDBJ whole genome shotgun (WGS) entry which is preliminary data.</text>
</comment>
<evidence type="ECO:0000256" key="1">
    <source>
        <dbReference type="ARBA" id="ARBA00009743"/>
    </source>
</evidence>
<reference evidence="8 9" key="1">
    <citation type="submission" date="2020-09" db="EMBL/GenBank/DDBJ databases">
        <title>Novel species in genus Gordonia.</title>
        <authorList>
            <person name="Zhang G."/>
        </authorList>
    </citation>
    <scope>NUCLEOTIDE SEQUENCE [LARGE SCALE GENOMIC DNA]</scope>
    <source>
        <strain evidence="8 9">ON-33</strain>
    </source>
</reference>
<dbReference type="Gene3D" id="3.20.20.70">
    <property type="entry name" value="Aldolase class I"/>
    <property type="match status" value="1"/>
</dbReference>
<keyword evidence="4 5" id="KW-0326">Glycosidase</keyword>
<keyword evidence="3 5" id="KW-0378">Hydrolase</keyword>
<evidence type="ECO:0000256" key="4">
    <source>
        <dbReference type="ARBA" id="ARBA00023295"/>
    </source>
</evidence>
<dbReference type="SUPFAM" id="SSF51011">
    <property type="entry name" value="Glycosyl hydrolase domain"/>
    <property type="match status" value="1"/>
</dbReference>
<dbReference type="PRINTS" id="PR00740">
    <property type="entry name" value="GLHYDRLASE27"/>
</dbReference>
<evidence type="ECO:0000256" key="2">
    <source>
        <dbReference type="ARBA" id="ARBA00022729"/>
    </source>
</evidence>
<keyword evidence="5" id="KW-1015">Disulfide bond</keyword>
<protein>
    <recommendedName>
        <fullName evidence="5">Alpha-galactosidase</fullName>
        <ecNumber evidence="5">3.2.1.22</ecNumber>
    </recommendedName>
    <alternativeName>
        <fullName evidence="5">Melibiase</fullName>
    </alternativeName>
</protein>
<gene>
    <name evidence="8" type="ORF">IDF66_03005</name>
</gene>
<dbReference type="Gene3D" id="2.60.40.1180">
    <property type="entry name" value="Golgi alpha-mannosidase II"/>
    <property type="match status" value="1"/>
</dbReference>
<dbReference type="InterPro" id="IPR013785">
    <property type="entry name" value="Aldolase_TIM"/>
</dbReference>
<evidence type="ECO:0000256" key="6">
    <source>
        <dbReference type="SAM" id="SignalP"/>
    </source>
</evidence>
<dbReference type="EC" id="3.2.1.22" evidence="5"/>
<dbReference type="InterPro" id="IPR041233">
    <property type="entry name" value="Melibiase_C"/>
</dbReference>
<proteinExistence type="inferred from homology"/>
<evidence type="ECO:0000256" key="3">
    <source>
        <dbReference type="ARBA" id="ARBA00022801"/>
    </source>
</evidence>
<dbReference type="PROSITE" id="PS51257">
    <property type="entry name" value="PROKAR_LIPOPROTEIN"/>
    <property type="match status" value="1"/>
</dbReference>